<evidence type="ECO:0000313" key="2">
    <source>
        <dbReference type="Proteomes" id="UP001576780"/>
    </source>
</evidence>
<reference evidence="1 2" key="1">
    <citation type="submission" date="2024-09" db="EMBL/GenBank/DDBJ databases">
        <title>Floridaenema gen nov. (Aerosakkonemataceae, Aerosakkonematales ord. nov., Cyanobacteria) from benthic tropical and subtropical fresh waters, with the description of four new species.</title>
        <authorList>
            <person name="Moretto J.A."/>
            <person name="Berthold D.E."/>
            <person name="Lefler F.W."/>
            <person name="Huang I.-S."/>
            <person name="Laughinghouse H. IV."/>
        </authorList>
    </citation>
    <scope>NUCLEOTIDE SEQUENCE [LARGE SCALE GENOMIC DNA]</scope>
    <source>
        <strain evidence="1 2">BLCC-F167</strain>
    </source>
</reference>
<comment type="caution">
    <text evidence="1">The sequence shown here is derived from an EMBL/GenBank/DDBJ whole genome shotgun (WGS) entry which is preliminary data.</text>
</comment>
<keyword evidence="2" id="KW-1185">Reference proteome</keyword>
<dbReference type="EMBL" id="JBHFNT010000044">
    <property type="protein sequence ID" value="MFB2833689.1"/>
    <property type="molecule type" value="Genomic_DNA"/>
</dbReference>
<dbReference type="RefSeq" id="WP_413276142.1">
    <property type="nucleotide sequence ID" value="NZ_JBHFNT010000044.1"/>
</dbReference>
<protein>
    <submittedName>
        <fullName evidence="1">Uncharacterized protein</fullName>
    </submittedName>
</protein>
<organism evidence="1 2">
    <name type="scientific">Floridaenema evergladense BLCC-F167</name>
    <dbReference type="NCBI Taxonomy" id="3153639"/>
    <lineage>
        <taxon>Bacteria</taxon>
        <taxon>Bacillati</taxon>
        <taxon>Cyanobacteriota</taxon>
        <taxon>Cyanophyceae</taxon>
        <taxon>Oscillatoriophycideae</taxon>
        <taxon>Aerosakkonematales</taxon>
        <taxon>Aerosakkonemataceae</taxon>
        <taxon>Floridanema</taxon>
        <taxon>Floridanema evergladense</taxon>
    </lineage>
</organism>
<accession>A0ABV4WF44</accession>
<dbReference type="Proteomes" id="UP001576780">
    <property type="component" value="Unassembled WGS sequence"/>
</dbReference>
<proteinExistence type="predicted"/>
<name>A0ABV4WF44_9CYAN</name>
<sequence>MGKLTKSLKAVTQKLDDVQHGINQMQTLGEELGKNTFRVAEAALKTGYAYAKAETEEVFSHPLLPSASTILDKDQLNGAEFWTEATLKDRFGSCAKTYQYLKKTYNIKLNSPSWRNVVAAFNGTGDELPIEERVTQLEQKVVQQAQYIVSLEQKIDEMRLQLQQLTIALSKVL</sequence>
<gene>
    <name evidence="1" type="ORF">ACE1CA_04070</name>
</gene>
<evidence type="ECO:0000313" key="1">
    <source>
        <dbReference type="EMBL" id="MFB2833689.1"/>
    </source>
</evidence>